<keyword evidence="1" id="KW-1133">Transmembrane helix</keyword>
<feature type="transmembrane region" description="Helical" evidence="1">
    <location>
        <begin position="7"/>
        <end position="32"/>
    </location>
</feature>
<dbReference type="eggNOG" id="COG0762">
    <property type="taxonomic scope" value="Bacteria"/>
</dbReference>
<dbReference type="RefSeq" id="WP_042214385.1">
    <property type="nucleotide sequence ID" value="NZ_BBLU01000006.1"/>
</dbReference>
<dbReference type="AlphaFoldDB" id="A0A1H6Z057"/>
<dbReference type="GO" id="GO:0016020">
    <property type="term" value="C:membrane"/>
    <property type="evidence" value="ECO:0007669"/>
    <property type="project" value="InterPro"/>
</dbReference>
<dbReference type="InterPro" id="IPR003425">
    <property type="entry name" value="CCB3/YggT"/>
</dbReference>
<organism evidence="2 3">
    <name type="scientific">Demequina mangrovi</name>
    <dbReference type="NCBI Taxonomy" id="1043493"/>
    <lineage>
        <taxon>Bacteria</taxon>
        <taxon>Bacillati</taxon>
        <taxon>Actinomycetota</taxon>
        <taxon>Actinomycetes</taxon>
        <taxon>Micrococcales</taxon>
        <taxon>Demequinaceae</taxon>
        <taxon>Demequina</taxon>
    </lineage>
</organism>
<evidence type="ECO:0000313" key="2">
    <source>
        <dbReference type="EMBL" id="SEJ46808.1"/>
    </source>
</evidence>
<dbReference type="STRING" id="1043493.SAMN05421637_1893"/>
<keyword evidence="3" id="KW-1185">Reference proteome</keyword>
<keyword evidence="1" id="KW-0812">Transmembrane</keyword>
<sequence>MALILNALVFLLFLFMLALFARIVISFVMVFARDWHPTGAALVAVEGVLTVTDPPIKAVRRVVPPLTLGQVRIDLAFLIVFIGVSILQQVLSAWAHGF</sequence>
<evidence type="ECO:0000313" key="3">
    <source>
        <dbReference type="Proteomes" id="UP000183315"/>
    </source>
</evidence>
<keyword evidence="1" id="KW-0472">Membrane</keyword>
<protein>
    <submittedName>
        <fullName evidence="2">YggT family protein</fullName>
    </submittedName>
</protein>
<dbReference type="EMBL" id="FNZI01000004">
    <property type="protein sequence ID" value="SEJ46808.1"/>
    <property type="molecule type" value="Genomic_DNA"/>
</dbReference>
<gene>
    <name evidence="2" type="ORF">SAMN05421637_1893</name>
</gene>
<feature type="transmembrane region" description="Helical" evidence="1">
    <location>
        <begin position="75"/>
        <end position="95"/>
    </location>
</feature>
<dbReference type="Proteomes" id="UP000183315">
    <property type="component" value="Unassembled WGS sequence"/>
</dbReference>
<evidence type="ECO:0000256" key="1">
    <source>
        <dbReference type="SAM" id="Phobius"/>
    </source>
</evidence>
<accession>A0A1H6Z057</accession>
<name>A0A1H6Z057_9MICO</name>
<dbReference type="Pfam" id="PF02325">
    <property type="entry name" value="CCB3_YggT"/>
    <property type="match status" value="1"/>
</dbReference>
<reference evidence="3" key="1">
    <citation type="submission" date="2016-10" db="EMBL/GenBank/DDBJ databases">
        <authorList>
            <person name="Varghese N."/>
        </authorList>
    </citation>
    <scope>NUCLEOTIDE SEQUENCE [LARGE SCALE GENOMIC DNA]</scope>
    <source>
        <strain evidence="3">DSM 24868</strain>
    </source>
</reference>
<proteinExistence type="predicted"/>